<comment type="caution">
    <text evidence="2">The sequence shown here is derived from an EMBL/GenBank/DDBJ whole genome shotgun (WGS) entry which is preliminary data.</text>
</comment>
<keyword evidence="3" id="KW-1185">Reference proteome</keyword>
<dbReference type="OrthoDB" id="119550at2759"/>
<sequence length="305" mass="34296">MLLGGLQKIVTPLEAKAMILTLDKSDQVEKQLQAQRETVHGGHCGKDGKRPPATQSRDPEQPEKQQHGGGAKPPWDPRNKSKGRTWTRGNEYGSRNKREETIRQYSLDRKEWLPSTGVSGSTAKRSADNNDEKTVEQYHNESMDRAREVGVYHPECWALDYRHLVGDKRYFVSYRDLSARVKQKQKHIVRGYSGSSISVGAGAINLCVDVGGVYVKLRLENVFYPPQHQNLLSQAEAHGQGFDVAYNNAKRRYSLLKKGTVALQADMHRCGLRMFTVQNQLLQQPWGLLSCSPCVPIGGQDLLSR</sequence>
<gene>
    <name evidence="2" type="ORF">PC110_g17874</name>
</gene>
<dbReference type="VEuPathDB" id="FungiDB:PC110_g17874"/>
<feature type="region of interest" description="Disordered" evidence="1">
    <location>
        <begin position="113"/>
        <end position="134"/>
    </location>
</feature>
<feature type="region of interest" description="Disordered" evidence="1">
    <location>
        <begin position="30"/>
        <end position="100"/>
    </location>
</feature>
<proteinExistence type="predicted"/>
<evidence type="ECO:0000313" key="2">
    <source>
        <dbReference type="EMBL" id="RAW25709.1"/>
    </source>
</evidence>
<dbReference type="EMBL" id="MJFZ01000720">
    <property type="protein sequence ID" value="RAW25709.1"/>
    <property type="molecule type" value="Genomic_DNA"/>
</dbReference>
<evidence type="ECO:0000313" key="3">
    <source>
        <dbReference type="Proteomes" id="UP000251314"/>
    </source>
</evidence>
<protein>
    <submittedName>
        <fullName evidence="2">Uncharacterized protein</fullName>
    </submittedName>
</protein>
<feature type="compositionally biased region" description="Basic and acidic residues" evidence="1">
    <location>
        <begin position="125"/>
        <end position="134"/>
    </location>
</feature>
<dbReference type="AlphaFoldDB" id="A0A329RN57"/>
<evidence type="ECO:0000256" key="1">
    <source>
        <dbReference type="SAM" id="MobiDB-lite"/>
    </source>
</evidence>
<accession>A0A329RN57</accession>
<feature type="compositionally biased region" description="Basic and acidic residues" evidence="1">
    <location>
        <begin position="37"/>
        <end position="50"/>
    </location>
</feature>
<name>A0A329RN57_9STRA</name>
<dbReference type="Proteomes" id="UP000251314">
    <property type="component" value="Unassembled WGS sequence"/>
</dbReference>
<feature type="compositionally biased region" description="Basic and acidic residues" evidence="1">
    <location>
        <begin position="57"/>
        <end position="66"/>
    </location>
</feature>
<organism evidence="2 3">
    <name type="scientific">Phytophthora cactorum</name>
    <dbReference type="NCBI Taxonomy" id="29920"/>
    <lineage>
        <taxon>Eukaryota</taxon>
        <taxon>Sar</taxon>
        <taxon>Stramenopiles</taxon>
        <taxon>Oomycota</taxon>
        <taxon>Peronosporomycetes</taxon>
        <taxon>Peronosporales</taxon>
        <taxon>Peronosporaceae</taxon>
        <taxon>Phytophthora</taxon>
    </lineage>
</organism>
<reference evidence="2 3" key="1">
    <citation type="submission" date="2018-01" db="EMBL/GenBank/DDBJ databases">
        <title>Draft genome of the strawberry crown rot pathogen Phytophthora cactorum.</title>
        <authorList>
            <person name="Armitage A.D."/>
            <person name="Lysoe E."/>
            <person name="Nellist C.F."/>
            <person name="Harrison R.J."/>
            <person name="Brurberg M.B."/>
        </authorList>
    </citation>
    <scope>NUCLEOTIDE SEQUENCE [LARGE SCALE GENOMIC DNA]</scope>
    <source>
        <strain evidence="2 3">10300</strain>
    </source>
</reference>